<gene>
    <name evidence="6" type="ORF">CK503_06360</name>
</gene>
<evidence type="ECO:0000256" key="2">
    <source>
        <dbReference type="ARBA" id="ARBA00022692"/>
    </source>
</evidence>
<keyword evidence="7" id="KW-1185">Reference proteome</keyword>
<dbReference type="EMBL" id="NSKE01000004">
    <property type="protein sequence ID" value="PAU94420.1"/>
    <property type="molecule type" value="Genomic_DNA"/>
</dbReference>
<evidence type="ECO:0000256" key="4">
    <source>
        <dbReference type="ARBA" id="ARBA00023136"/>
    </source>
</evidence>
<evidence type="ECO:0000256" key="1">
    <source>
        <dbReference type="ARBA" id="ARBA00004167"/>
    </source>
</evidence>
<dbReference type="PANTHER" id="PTHR36985">
    <property type="entry name" value="TRANSLOCATION AND ASSEMBLY MODULE SUBUNIT TAMB"/>
    <property type="match status" value="1"/>
</dbReference>
<dbReference type="InterPro" id="IPR007452">
    <property type="entry name" value="TamB_C"/>
</dbReference>
<comment type="subcellular location">
    <subcellularLocation>
        <location evidence="1">Membrane</location>
        <topology evidence="1">Single-pass membrane protein</topology>
    </subcellularLocation>
</comment>
<keyword evidence="3" id="KW-1133">Transmembrane helix</keyword>
<keyword evidence="4" id="KW-0472">Membrane</keyword>
<dbReference type="GO" id="GO:0009306">
    <property type="term" value="P:protein secretion"/>
    <property type="evidence" value="ECO:0007669"/>
    <property type="project" value="InterPro"/>
</dbReference>
<dbReference type="Proteomes" id="UP000218831">
    <property type="component" value="Unassembled WGS sequence"/>
</dbReference>
<comment type="caution">
    <text evidence="6">The sequence shown here is derived from an EMBL/GenBank/DDBJ whole genome shotgun (WGS) entry which is preliminary data.</text>
</comment>
<reference evidence="6 7" key="1">
    <citation type="submission" date="2017-08" db="EMBL/GenBank/DDBJ databases">
        <title>Aliifodinibius alkalisoli sp. nov., isolated from saline alkaline soil.</title>
        <authorList>
            <person name="Liu D."/>
            <person name="Zhang G."/>
        </authorList>
    </citation>
    <scope>NUCLEOTIDE SEQUENCE [LARGE SCALE GENOMIC DNA]</scope>
    <source>
        <strain evidence="6 7">WN023</strain>
    </source>
</reference>
<dbReference type="GO" id="GO:0005886">
    <property type="term" value="C:plasma membrane"/>
    <property type="evidence" value="ECO:0007669"/>
    <property type="project" value="InterPro"/>
</dbReference>
<dbReference type="OrthoDB" id="1109098at2"/>
<evidence type="ECO:0000256" key="3">
    <source>
        <dbReference type="ARBA" id="ARBA00022989"/>
    </source>
</evidence>
<evidence type="ECO:0000313" key="6">
    <source>
        <dbReference type="EMBL" id="PAU94420.1"/>
    </source>
</evidence>
<dbReference type="PANTHER" id="PTHR36985:SF1">
    <property type="entry name" value="TRANSLOCATION AND ASSEMBLY MODULE SUBUNIT TAMB"/>
    <property type="match status" value="1"/>
</dbReference>
<dbReference type="Pfam" id="PF04357">
    <property type="entry name" value="TamB"/>
    <property type="match status" value="1"/>
</dbReference>
<evidence type="ECO:0000313" key="7">
    <source>
        <dbReference type="Proteomes" id="UP000218831"/>
    </source>
</evidence>
<feature type="domain" description="Translocation and assembly module TamB C-terminal" evidence="5">
    <location>
        <begin position="1134"/>
        <end position="1486"/>
    </location>
</feature>
<proteinExistence type="predicted"/>
<keyword evidence="2" id="KW-0812">Transmembrane</keyword>
<name>A0A2A2GB45_9BACT</name>
<sequence>MDQQTDRNSIFKRWGKRLLWLCLSIVVLGLVLRLSLKTAFIQDWVRSTLISTANEQLNAELSIEKLSGDLWTDITLSQITVTQEDTIAQIDSVHATYNIWALLGGKIEVTDLGIYRPVLNVQQDAEGWNIEQMIDESSDTTESAMIPFHVSNFVLDNGTVSIKSDSLPLGSSYEISQMNIVSSIGYDGSAYEVDLRDFNLNLTEVDLGHSLDVQASASANEQNLTLEKLVLATGQSVIEANGYANLADTSLQFGIASTPIYWSDMVDIVENYPVREDLDVTFSARGNPEQFDLGLSIEGEGIRSFEMNSRVAWQSEFIVEQVTATAESIDLATLLADTTYPHLQKLDGSFNGQVNIADLTKTSGELSFAASEIAGNPYRLQKLSGNATIENQSLALRVEAVEEQQRVEADLSARDIWSEQPSVQGNILGKKINPGHWVQDTTYAGNLSFSLTFEGRDWYPQKEPWEYTFSMQQGMMLGHDITNSEVSGRISSNHFTADGAMNFYDGHIELVASLREMTTTPSYEYQLKTEQLDLRPFLGEQNFSTSINGSVTGKGTGFDPANMQLQSTVEVDSSIINGERVDSVFADFSVRDSVVTVDSARMQSGIADGAFSLQLNMLDLYNVNNQLFLDLQLKDLSSMAPLANAEEVQAAGDITGTLSPFEKEGLRFLGKLDVNEVAYDSLFIAERVQGSVDINVGETLLYLTDLNLQEPMFSGIQLQDLSLKTQGDYGEGIAKGQYDLQLSSPLEGRIEQSGTYKVATDSIRINTSELNLISSYRTLTLEESFEVWYQNDSLHVDTLRISSGDGAFMEVGLPLISMDEQRGFVEVNDLNTAAIQNSLWGEAFFEGMLSGKFNIDRQGTDLQATGDVLLSEIYFEGADFDSLSLTADIAEERMKGTLTLNDEDDELINGYADLPFKLGDPETFDDTFFEESVSGDLRMRDISIERFQSLLGGMKDTETNGLLSFWGTLGGTAGDPEFDADVTLKDAVLSGVAIDSITAGANYQHIDEELSLDASVMSLKQRVAQISARFPLFIDMKTLQVDLPQQKDHIAVDIETNEFNLRALNDFIDPLLLREVRGRLDGTVQVKGAMEDLKTDGNLELKGGRFRLVPAGITVDNVATTVNFAPNEIRISKLSAQSGGGNIRADGTIALEELIPGEMDIKVNAQNFRVANTSEYNAVIDLNARTQGTVTSPRVSGSLDFLTGFIKLDNFGEKSVESVQLDSEDQGTSSFSIYDSLALDMDVGFNRRFFIQNKRYLEMELELDGVLDLVKKSGSDLELFGDMSAPNGYARPFGKRFNLEEGVVTFSGNPENPGLQIRTKYEPPQTQEDIVIWYIIEGTVEDPKFRYESQPPMELENIISYTLFGQPFYALDSWKQVVASSGSNTTAADVALDVLLDRVEALATQRLGIDVVKIDNTRAGGETGTSITTGWYLNPKVFFAIQNVITGSTPDTGFLLEYMLREDLKLILRQGNNIRQGVDLRWNYDY</sequence>
<dbReference type="RefSeq" id="WP_095605961.1">
    <property type="nucleotide sequence ID" value="NZ_NSKE01000004.1"/>
</dbReference>
<evidence type="ECO:0000259" key="5">
    <source>
        <dbReference type="Pfam" id="PF04357"/>
    </source>
</evidence>
<protein>
    <recommendedName>
        <fullName evidence="5">Translocation and assembly module TamB C-terminal domain-containing protein</fullName>
    </recommendedName>
</protein>
<organism evidence="6 7">
    <name type="scientific">Fodinibius salipaludis</name>
    <dbReference type="NCBI Taxonomy" id="2032627"/>
    <lineage>
        <taxon>Bacteria</taxon>
        <taxon>Pseudomonadati</taxon>
        <taxon>Balneolota</taxon>
        <taxon>Balneolia</taxon>
        <taxon>Balneolales</taxon>
        <taxon>Balneolaceae</taxon>
        <taxon>Fodinibius</taxon>
    </lineage>
</organism>
<accession>A0A2A2GB45</accession>